<keyword evidence="4 7" id="KW-0472">Membrane</keyword>
<dbReference type="PANTHER" id="PTHR10663:SF376">
    <property type="entry name" value="PH AND SEC7 DOMAIN-CONTAINING PROTEIN"/>
    <property type="match status" value="1"/>
</dbReference>
<dbReference type="Pfam" id="PF15410">
    <property type="entry name" value="PH_9"/>
    <property type="match status" value="1"/>
</dbReference>
<protein>
    <recommendedName>
        <fullName evidence="12">PH domain-containing protein</fullName>
    </recommendedName>
</protein>
<evidence type="ECO:0000256" key="4">
    <source>
        <dbReference type="ARBA" id="ARBA00023136"/>
    </source>
</evidence>
<evidence type="ECO:0000256" key="1">
    <source>
        <dbReference type="ARBA" id="ARBA00004236"/>
    </source>
</evidence>
<name>A0AAD9L260_RIDPI</name>
<evidence type="ECO:0000256" key="5">
    <source>
        <dbReference type="SAM" id="Coils"/>
    </source>
</evidence>
<dbReference type="Gene3D" id="1.10.1000.11">
    <property type="entry name" value="Arf Nucleotide-binding Site Opener,domain 2"/>
    <property type="match status" value="1"/>
</dbReference>
<dbReference type="InterPro" id="IPR000904">
    <property type="entry name" value="Sec7_dom"/>
</dbReference>
<evidence type="ECO:0000313" key="11">
    <source>
        <dbReference type="Proteomes" id="UP001209878"/>
    </source>
</evidence>
<evidence type="ECO:0000259" key="8">
    <source>
        <dbReference type="PROSITE" id="PS50003"/>
    </source>
</evidence>
<feature type="coiled-coil region" evidence="5">
    <location>
        <begin position="512"/>
        <end position="539"/>
    </location>
</feature>
<reference evidence="10" key="1">
    <citation type="journal article" date="2023" name="Mol. Biol. Evol.">
        <title>Third-Generation Sequencing Reveals the Adaptive Role of the Epigenome in Three Deep-Sea Polychaetes.</title>
        <authorList>
            <person name="Perez M."/>
            <person name="Aroh O."/>
            <person name="Sun Y."/>
            <person name="Lan Y."/>
            <person name="Juniper S.K."/>
            <person name="Young C.R."/>
            <person name="Angers B."/>
            <person name="Qian P.Y."/>
        </authorList>
    </citation>
    <scope>NUCLEOTIDE SEQUENCE</scope>
    <source>
        <strain evidence="10">R07B-5</strain>
    </source>
</reference>
<keyword evidence="5" id="KW-0175">Coiled coil</keyword>
<dbReference type="CDD" id="cd13295">
    <property type="entry name" value="PH_EFA6"/>
    <property type="match status" value="1"/>
</dbReference>
<sequence>MNVFNAAFVKVFIAVFMNVFNAAFVNVFIAVFMNVFNAAFVNVFNAVFVNVFIAVFMNVFNAAFVKVFIAVFMNVFNAAFVKVFIAVFMNVFNAAFVNVFIAVFMNVFNLRLNDFAYLVGDEYLKYFELKDLSLDAALRCFLKRLTLTGETQECERILAHFSNHYVHCNTGVFNSEEVEEGGRGRRQEAQTLWGLTPQTTADLLIAKHACHTLTCALMLLNTDLHTQTTGRRMTLSEFIDNLADLNDGENFPKEVLKNLYHAIKTEPLQFDLCSDDTLEGATTLGATNAGAAVQSNSADTPRHAGHNPFLEIPDPAKATEYKKGYVMRKCCVNPDGRHSEYQGLLLSLHPCRVGSPVSTINSSIFPLFTPFTLPTRLTQLWSAMNELTMAAPMGKRGWKMFYATLRDTVLYLHKDEHGFKRSALCDHMGNAIRVHHALATKATDYKKKQHVFRLKTADWAQYLFQTSDSRECQEWIDTINFVAAMLSAPPLPSAIGSQKKFQRPLLPSSYTKLNMREQMLHHENMAAQLEQELKDHRRNAPDKGSKSRTIQQYCEKESYLQYELKRFKMYSFLMQARMTTYPELEPSLVEIAIGEVDEPPASPPADSHMAPIYPGTTTVTVSPRSRDSRVVQRSQSDRYSYRAAIYTGNSFDV</sequence>
<keyword evidence="7" id="KW-1133">Transmembrane helix</keyword>
<keyword evidence="11" id="KW-1185">Reference proteome</keyword>
<evidence type="ECO:0008006" key="12">
    <source>
        <dbReference type="Google" id="ProtNLM"/>
    </source>
</evidence>
<dbReference type="FunFam" id="2.30.29.30:FF:000267">
    <property type="entry name" value="PH and SEC7 domain-containing protein 4"/>
    <property type="match status" value="1"/>
</dbReference>
<dbReference type="InterPro" id="IPR035999">
    <property type="entry name" value="Sec7_dom_sf"/>
</dbReference>
<dbReference type="PANTHER" id="PTHR10663">
    <property type="entry name" value="GUANYL-NUCLEOTIDE EXCHANGE FACTOR"/>
    <property type="match status" value="1"/>
</dbReference>
<feature type="transmembrane region" description="Helical" evidence="7">
    <location>
        <begin position="39"/>
        <end position="60"/>
    </location>
</feature>
<evidence type="ECO:0000256" key="7">
    <source>
        <dbReference type="SAM" id="Phobius"/>
    </source>
</evidence>
<dbReference type="PROSITE" id="PS50190">
    <property type="entry name" value="SEC7"/>
    <property type="match status" value="1"/>
</dbReference>
<feature type="domain" description="SEC7" evidence="9">
    <location>
        <begin position="65"/>
        <end position="266"/>
    </location>
</feature>
<keyword evidence="2" id="KW-1003">Cell membrane</keyword>
<dbReference type="Gene3D" id="2.30.29.30">
    <property type="entry name" value="Pleckstrin-homology domain (PH domain)/Phosphotyrosine-binding domain (PTB)"/>
    <property type="match status" value="1"/>
</dbReference>
<organism evidence="10 11">
    <name type="scientific">Ridgeia piscesae</name>
    <name type="common">Tubeworm</name>
    <dbReference type="NCBI Taxonomy" id="27915"/>
    <lineage>
        <taxon>Eukaryota</taxon>
        <taxon>Metazoa</taxon>
        <taxon>Spiralia</taxon>
        <taxon>Lophotrochozoa</taxon>
        <taxon>Annelida</taxon>
        <taxon>Polychaeta</taxon>
        <taxon>Sedentaria</taxon>
        <taxon>Canalipalpata</taxon>
        <taxon>Sabellida</taxon>
        <taxon>Siboglinidae</taxon>
        <taxon>Ridgeia</taxon>
    </lineage>
</organism>
<comment type="caution">
    <text evidence="10">The sequence shown here is derived from an EMBL/GenBank/DDBJ whole genome shotgun (WGS) entry which is preliminary data.</text>
</comment>
<evidence type="ECO:0000256" key="3">
    <source>
        <dbReference type="ARBA" id="ARBA00022658"/>
    </source>
</evidence>
<feature type="transmembrane region" description="Helical" evidence="7">
    <location>
        <begin position="91"/>
        <end position="108"/>
    </location>
</feature>
<dbReference type="GO" id="GO:0032012">
    <property type="term" value="P:regulation of ARF protein signal transduction"/>
    <property type="evidence" value="ECO:0007669"/>
    <property type="project" value="InterPro"/>
</dbReference>
<dbReference type="Proteomes" id="UP001209878">
    <property type="component" value="Unassembled WGS sequence"/>
</dbReference>
<dbReference type="PROSITE" id="PS50003">
    <property type="entry name" value="PH_DOMAIN"/>
    <property type="match status" value="1"/>
</dbReference>
<dbReference type="InterPro" id="IPR041681">
    <property type="entry name" value="PH_9"/>
</dbReference>
<dbReference type="CDD" id="cd00171">
    <property type="entry name" value="Sec7"/>
    <property type="match status" value="1"/>
</dbReference>
<dbReference type="GO" id="GO:0005085">
    <property type="term" value="F:guanyl-nucleotide exchange factor activity"/>
    <property type="evidence" value="ECO:0007669"/>
    <property type="project" value="UniProtKB-KW"/>
</dbReference>
<dbReference type="InterPro" id="IPR023394">
    <property type="entry name" value="Sec7_C_sf"/>
</dbReference>
<accession>A0AAD9L260</accession>
<proteinExistence type="predicted"/>
<feature type="domain" description="PH" evidence="8">
    <location>
        <begin position="386"/>
        <end position="484"/>
    </location>
</feature>
<feature type="transmembrane region" description="Helical" evidence="7">
    <location>
        <begin position="12"/>
        <end position="33"/>
    </location>
</feature>
<dbReference type="Pfam" id="PF01369">
    <property type="entry name" value="Sec7"/>
    <property type="match status" value="1"/>
</dbReference>
<keyword evidence="3" id="KW-0344">Guanine-nucleotide releasing factor</keyword>
<dbReference type="AlphaFoldDB" id="A0AAD9L260"/>
<dbReference type="SUPFAM" id="SSF48425">
    <property type="entry name" value="Sec7 domain"/>
    <property type="match status" value="1"/>
</dbReference>
<dbReference type="InterPro" id="IPR011993">
    <property type="entry name" value="PH-like_dom_sf"/>
</dbReference>
<dbReference type="SMART" id="SM00233">
    <property type="entry name" value="PH"/>
    <property type="match status" value="1"/>
</dbReference>
<evidence type="ECO:0000313" key="10">
    <source>
        <dbReference type="EMBL" id="KAK2181651.1"/>
    </source>
</evidence>
<dbReference type="GO" id="GO:0005886">
    <property type="term" value="C:plasma membrane"/>
    <property type="evidence" value="ECO:0007669"/>
    <property type="project" value="UniProtKB-SubCell"/>
</dbReference>
<feature type="region of interest" description="Disordered" evidence="6">
    <location>
        <begin position="292"/>
        <end position="311"/>
    </location>
</feature>
<comment type="subcellular location">
    <subcellularLocation>
        <location evidence="1">Cell membrane</location>
    </subcellularLocation>
</comment>
<evidence type="ECO:0000256" key="6">
    <source>
        <dbReference type="SAM" id="MobiDB-lite"/>
    </source>
</evidence>
<dbReference type="EMBL" id="JAODUO010000387">
    <property type="protein sequence ID" value="KAK2181651.1"/>
    <property type="molecule type" value="Genomic_DNA"/>
</dbReference>
<dbReference type="InterPro" id="IPR001849">
    <property type="entry name" value="PH_domain"/>
</dbReference>
<dbReference type="SUPFAM" id="SSF50729">
    <property type="entry name" value="PH domain-like"/>
    <property type="match status" value="1"/>
</dbReference>
<evidence type="ECO:0000256" key="2">
    <source>
        <dbReference type="ARBA" id="ARBA00022475"/>
    </source>
</evidence>
<gene>
    <name evidence="10" type="ORF">NP493_386g03008</name>
</gene>
<keyword evidence="7" id="KW-0812">Transmembrane</keyword>
<evidence type="ECO:0000259" key="9">
    <source>
        <dbReference type="PROSITE" id="PS50190"/>
    </source>
</evidence>
<dbReference type="SMART" id="SM00222">
    <property type="entry name" value="Sec7"/>
    <property type="match status" value="1"/>
</dbReference>